<feature type="compositionally biased region" description="Basic and acidic residues" evidence="1">
    <location>
        <begin position="103"/>
        <end position="115"/>
    </location>
</feature>
<evidence type="ECO:0008006" key="4">
    <source>
        <dbReference type="Google" id="ProtNLM"/>
    </source>
</evidence>
<proteinExistence type="predicted"/>
<sequence length="126" mass="14082">MTPVIPSLVALIVNAGARVLRGLSFQSLRLILPLARNLCIYDLDGYETAPHLTADFVYLRLHGPNGPYRGRYSDQALERWAETLQGWADRGLDTYCWFDNDEAGHAPRNRADERNSGAGPRPGCRL</sequence>
<protein>
    <recommendedName>
        <fullName evidence="4">DUF72 domain-containing protein</fullName>
    </recommendedName>
</protein>
<dbReference type="RefSeq" id="WP_200244511.1">
    <property type="nucleotide sequence ID" value="NZ_NRRY01000019.1"/>
</dbReference>
<dbReference type="SUPFAM" id="SSF117396">
    <property type="entry name" value="TM1631-like"/>
    <property type="match status" value="1"/>
</dbReference>
<dbReference type="PANTHER" id="PTHR30348">
    <property type="entry name" value="UNCHARACTERIZED PROTEIN YECE"/>
    <property type="match status" value="1"/>
</dbReference>
<dbReference type="InterPro" id="IPR002763">
    <property type="entry name" value="DUF72"/>
</dbReference>
<name>A0A9X0W9H5_9GAMM</name>
<organism evidence="2 3">
    <name type="scientific">Lamprobacter modestohalophilus</name>
    <dbReference type="NCBI Taxonomy" id="1064514"/>
    <lineage>
        <taxon>Bacteria</taxon>
        <taxon>Pseudomonadati</taxon>
        <taxon>Pseudomonadota</taxon>
        <taxon>Gammaproteobacteria</taxon>
        <taxon>Chromatiales</taxon>
        <taxon>Chromatiaceae</taxon>
        <taxon>Lamprobacter</taxon>
    </lineage>
</organism>
<gene>
    <name evidence="2" type="ORF">CKO42_12775</name>
</gene>
<accession>A0A9X0W9H5</accession>
<feature type="region of interest" description="Disordered" evidence="1">
    <location>
        <begin position="103"/>
        <end position="126"/>
    </location>
</feature>
<comment type="caution">
    <text evidence="2">The sequence shown here is derived from an EMBL/GenBank/DDBJ whole genome shotgun (WGS) entry which is preliminary data.</text>
</comment>
<evidence type="ECO:0000313" key="3">
    <source>
        <dbReference type="Proteomes" id="UP001138768"/>
    </source>
</evidence>
<dbReference type="EMBL" id="NRRY01000019">
    <property type="protein sequence ID" value="MBK1619294.1"/>
    <property type="molecule type" value="Genomic_DNA"/>
</dbReference>
<dbReference type="Pfam" id="PF01904">
    <property type="entry name" value="DUF72"/>
    <property type="match status" value="1"/>
</dbReference>
<dbReference type="AlphaFoldDB" id="A0A9X0W9H5"/>
<evidence type="ECO:0000256" key="1">
    <source>
        <dbReference type="SAM" id="MobiDB-lite"/>
    </source>
</evidence>
<dbReference type="PANTHER" id="PTHR30348:SF4">
    <property type="entry name" value="DUF72 DOMAIN-CONTAINING PROTEIN"/>
    <property type="match status" value="1"/>
</dbReference>
<reference evidence="2 3" key="1">
    <citation type="journal article" date="2020" name="Microorganisms">
        <title>Osmotic Adaptation and Compatible Solute Biosynthesis of Phototrophic Bacteria as Revealed from Genome Analyses.</title>
        <authorList>
            <person name="Imhoff J.F."/>
            <person name="Rahn T."/>
            <person name="Kunzel S."/>
            <person name="Keller A."/>
            <person name="Neulinger S.C."/>
        </authorList>
    </citation>
    <scope>NUCLEOTIDE SEQUENCE [LARGE SCALE GENOMIC DNA]</scope>
    <source>
        <strain evidence="2 3">DSM 25653</strain>
    </source>
</reference>
<dbReference type="Proteomes" id="UP001138768">
    <property type="component" value="Unassembled WGS sequence"/>
</dbReference>
<dbReference type="Gene3D" id="3.20.20.410">
    <property type="entry name" value="Protein of unknown function UPF0759"/>
    <property type="match status" value="1"/>
</dbReference>
<keyword evidence="3" id="KW-1185">Reference proteome</keyword>
<evidence type="ECO:0000313" key="2">
    <source>
        <dbReference type="EMBL" id="MBK1619294.1"/>
    </source>
</evidence>
<dbReference type="InterPro" id="IPR036520">
    <property type="entry name" value="UPF0759_sf"/>
</dbReference>